<feature type="domain" description="Thioester reductase (TE)" evidence="3">
    <location>
        <begin position="46"/>
        <end position="269"/>
    </location>
</feature>
<evidence type="ECO:0000256" key="2">
    <source>
        <dbReference type="ARBA" id="ARBA00022553"/>
    </source>
</evidence>
<dbReference type="PANTHER" id="PTHR43439">
    <property type="entry name" value="PHENYLACETATE-COENZYME A LIGASE"/>
    <property type="match status" value="1"/>
</dbReference>
<dbReference type="InterPro" id="IPR013120">
    <property type="entry name" value="FAR_NAD-bd"/>
</dbReference>
<evidence type="ECO:0000313" key="4">
    <source>
        <dbReference type="EMBL" id="TFK96751.1"/>
    </source>
</evidence>
<evidence type="ECO:0000256" key="1">
    <source>
        <dbReference type="ARBA" id="ARBA00022450"/>
    </source>
</evidence>
<name>A0A5C3Q4M4_9AGAR</name>
<dbReference type="InterPro" id="IPR051414">
    <property type="entry name" value="Adenylate-forming_Reductase"/>
</dbReference>
<keyword evidence="1" id="KW-0596">Phosphopantetheine</keyword>
<dbReference type="Gene3D" id="3.40.50.720">
    <property type="entry name" value="NAD(P)-binding Rossmann-like Domain"/>
    <property type="match status" value="1"/>
</dbReference>
<keyword evidence="2" id="KW-0597">Phosphoprotein</keyword>
<gene>
    <name evidence="4" type="ORF">BDV98DRAFT_554877</name>
</gene>
<reference evidence="4 5" key="1">
    <citation type="journal article" date="2019" name="Nat. Ecol. Evol.">
        <title>Megaphylogeny resolves global patterns of mushroom evolution.</title>
        <authorList>
            <person name="Varga T."/>
            <person name="Krizsan K."/>
            <person name="Foldi C."/>
            <person name="Dima B."/>
            <person name="Sanchez-Garcia M."/>
            <person name="Sanchez-Ramirez S."/>
            <person name="Szollosi G.J."/>
            <person name="Szarkandi J.G."/>
            <person name="Papp V."/>
            <person name="Albert L."/>
            <person name="Andreopoulos W."/>
            <person name="Angelini C."/>
            <person name="Antonin V."/>
            <person name="Barry K.W."/>
            <person name="Bougher N.L."/>
            <person name="Buchanan P."/>
            <person name="Buyck B."/>
            <person name="Bense V."/>
            <person name="Catcheside P."/>
            <person name="Chovatia M."/>
            <person name="Cooper J."/>
            <person name="Damon W."/>
            <person name="Desjardin D."/>
            <person name="Finy P."/>
            <person name="Geml J."/>
            <person name="Haridas S."/>
            <person name="Hughes K."/>
            <person name="Justo A."/>
            <person name="Karasinski D."/>
            <person name="Kautmanova I."/>
            <person name="Kiss B."/>
            <person name="Kocsube S."/>
            <person name="Kotiranta H."/>
            <person name="LaButti K.M."/>
            <person name="Lechner B.E."/>
            <person name="Liimatainen K."/>
            <person name="Lipzen A."/>
            <person name="Lukacs Z."/>
            <person name="Mihaltcheva S."/>
            <person name="Morgado L.N."/>
            <person name="Niskanen T."/>
            <person name="Noordeloos M.E."/>
            <person name="Ohm R.A."/>
            <person name="Ortiz-Santana B."/>
            <person name="Ovrebo C."/>
            <person name="Racz N."/>
            <person name="Riley R."/>
            <person name="Savchenko A."/>
            <person name="Shiryaev A."/>
            <person name="Soop K."/>
            <person name="Spirin V."/>
            <person name="Szebenyi C."/>
            <person name="Tomsovsky M."/>
            <person name="Tulloss R.E."/>
            <person name="Uehling J."/>
            <person name="Grigoriev I.V."/>
            <person name="Vagvolgyi C."/>
            <person name="Papp T."/>
            <person name="Martin F.M."/>
            <person name="Miettinen O."/>
            <person name="Hibbett D.S."/>
            <person name="Nagy L.G."/>
        </authorList>
    </citation>
    <scope>NUCLEOTIDE SEQUENCE [LARGE SCALE GENOMIC DNA]</scope>
    <source>
        <strain evidence="4 5">CBS 309.79</strain>
    </source>
</reference>
<dbReference type="STRING" id="1884261.A0A5C3Q4M4"/>
<dbReference type="SUPFAM" id="SSF51735">
    <property type="entry name" value="NAD(P)-binding Rossmann-fold domains"/>
    <property type="match status" value="1"/>
</dbReference>
<dbReference type="AlphaFoldDB" id="A0A5C3Q4M4"/>
<evidence type="ECO:0000313" key="5">
    <source>
        <dbReference type="Proteomes" id="UP000305067"/>
    </source>
</evidence>
<dbReference type="Pfam" id="PF07993">
    <property type="entry name" value="NAD_binding_4"/>
    <property type="match status" value="1"/>
</dbReference>
<proteinExistence type="predicted"/>
<keyword evidence="5" id="KW-1185">Reference proteome</keyword>
<organism evidence="4 5">
    <name type="scientific">Pterulicium gracile</name>
    <dbReference type="NCBI Taxonomy" id="1884261"/>
    <lineage>
        <taxon>Eukaryota</taxon>
        <taxon>Fungi</taxon>
        <taxon>Dikarya</taxon>
        <taxon>Basidiomycota</taxon>
        <taxon>Agaricomycotina</taxon>
        <taxon>Agaricomycetes</taxon>
        <taxon>Agaricomycetidae</taxon>
        <taxon>Agaricales</taxon>
        <taxon>Pleurotineae</taxon>
        <taxon>Pterulaceae</taxon>
        <taxon>Pterulicium</taxon>
    </lineage>
</organism>
<dbReference type="Proteomes" id="UP000305067">
    <property type="component" value="Unassembled WGS sequence"/>
</dbReference>
<dbReference type="EMBL" id="ML178855">
    <property type="protein sequence ID" value="TFK96751.1"/>
    <property type="molecule type" value="Genomic_DNA"/>
</dbReference>
<sequence>MATPDPEHINAIQQAISKYSKGLVQESPSHIEYLATSPTTTFTVLLTGSTGNLGTHILAYLLEHPSVDHVFVHNRVSSSNLSSLQRHETQFTEHGLNHDLLHDKKLTFLEGDLRAPQLGLAQQEYDELLSIANVVIHNAWKSNFKFTLHDYEPFIIGSRNLIDFALAVKCSSKMRFVFTSSMASVQSWTKGGDLVPETSLSDASIAAGSGYGESKYVVERLLQCSGLNSSTLRIVQLSGGDETGYWSTDEWIPGLIRSSVALGIFPSSEALVPWVSLSDAARIIIDDALGSNLFVEAAVYNMEHPSPVPWNAIVCHLNEALVQRGVIPSPLPIVPVPQWIDKLHSAAAKSDSQTVLRELPAVRILRLFEFVFISTRGKNPRLGDHAALDTSKLMSRSETMRAMKPLGKEDAALWAEYWLSKGYFQRSVADRSQTKRYRATL</sequence>
<protein>
    <recommendedName>
        <fullName evidence="3">Thioester reductase (TE) domain-containing protein</fullName>
    </recommendedName>
</protein>
<dbReference type="OrthoDB" id="429813at2759"/>
<dbReference type="InterPro" id="IPR036291">
    <property type="entry name" value="NAD(P)-bd_dom_sf"/>
</dbReference>
<dbReference type="PANTHER" id="PTHR43439:SF2">
    <property type="entry name" value="ENZYME, PUTATIVE (JCVI)-RELATED"/>
    <property type="match status" value="1"/>
</dbReference>
<accession>A0A5C3Q4M4</accession>
<evidence type="ECO:0000259" key="3">
    <source>
        <dbReference type="Pfam" id="PF07993"/>
    </source>
</evidence>